<keyword evidence="4" id="KW-0010">Activator</keyword>
<dbReference type="AlphaFoldDB" id="Q2F9R4"/>
<dbReference type="GO" id="GO:0043565">
    <property type="term" value="F:sequence-specific DNA binding"/>
    <property type="evidence" value="ECO:0007669"/>
    <property type="project" value="InterPro"/>
</dbReference>
<sequence length="265" mass="29919">MRQVIAQMSQNVKAISLDANINCLEAVVIPKHYANGHVIDWHCHRHNQLVYASSGVMAVETESKLWIVPPQRAVWIPAHESHKIHMYGDAAMKNVYLLPSIDTELPNQSDVLNVSPMLREMIIHLSEQPVVQASTDSYWRIVQVLLDQLKVAPQASIQVPLPNDAKLGLVCNSLLDKPADNRSLKQWAEEINVSSRTLSRLFRNEVGMSFIEYRQQVRLFHSLTLLAQTHPVTTVALECGFTSVSAFNHLFKQSFGVTPGRFFMN</sequence>
<evidence type="ECO:0000259" key="6">
    <source>
        <dbReference type="PROSITE" id="PS01124"/>
    </source>
</evidence>
<evidence type="ECO:0000256" key="5">
    <source>
        <dbReference type="ARBA" id="ARBA00023163"/>
    </source>
</evidence>
<dbReference type="PROSITE" id="PS00041">
    <property type="entry name" value="HTH_ARAC_FAMILY_1"/>
    <property type="match status" value="1"/>
</dbReference>
<dbReference type="EMBL" id="DQ139261">
    <property type="protein sequence ID" value="ABA55957.1"/>
    <property type="molecule type" value="Genomic_DNA"/>
</dbReference>
<proteinExistence type="predicted"/>
<name>Q2F9R4_9VIBR</name>
<dbReference type="Pfam" id="PF12833">
    <property type="entry name" value="HTH_18"/>
    <property type="match status" value="1"/>
</dbReference>
<dbReference type="GO" id="GO:0003700">
    <property type="term" value="F:DNA-binding transcription factor activity"/>
    <property type="evidence" value="ECO:0007669"/>
    <property type="project" value="InterPro"/>
</dbReference>
<dbReference type="PROSITE" id="PS01124">
    <property type="entry name" value="HTH_ARAC_FAMILY_2"/>
    <property type="match status" value="1"/>
</dbReference>
<evidence type="ECO:0000256" key="4">
    <source>
        <dbReference type="ARBA" id="ARBA00023159"/>
    </source>
</evidence>
<dbReference type="PRINTS" id="PR00032">
    <property type="entry name" value="HTHARAC"/>
</dbReference>
<keyword evidence="2" id="KW-0805">Transcription regulation</keyword>
<dbReference type="PANTHER" id="PTHR11019">
    <property type="entry name" value="HTH-TYPE TRANSCRIPTIONAL REGULATOR NIMR"/>
    <property type="match status" value="1"/>
</dbReference>
<keyword evidence="3 7" id="KW-0238">DNA-binding</keyword>
<reference evidence="7" key="1">
    <citation type="journal article" date="2006" name="BMC Evol. Biol.">
        <title>Recovery and evolutionary analysis of complete integron gene cassette arrays from Vibrio.</title>
        <authorList>
            <person name="Boucher Y."/>
            <person name="Nesbo C.L."/>
            <person name="Joss M.J."/>
            <person name="Robinson A."/>
            <person name="Mabbutt B.C."/>
            <person name="Gillings M.R."/>
            <person name="Doolittle W.F."/>
            <person name="Stokes H.W."/>
        </authorList>
    </citation>
    <scope>NUCLEOTIDE SEQUENCE</scope>
    <source>
        <strain evidence="7">DAT722</strain>
    </source>
</reference>
<evidence type="ECO:0000256" key="1">
    <source>
        <dbReference type="ARBA" id="ARBA00022491"/>
    </source>
</evidence>
<evidence type="ECO:0000256" key="2">
    <source>
        <dbReference type="ARBA" id="ARBA00023015"/>
    </source>
</evidence>
<dbReference type="SUPFAM" id="SSF51182">
    <property type="entry name" value="RmlC-like cupins"/>
    <property type="match status" value="1"/>
</dbReference>
<dbReference type="InterPro" id="IPR003313">
    <property type="entry name" value="AraC-bd"/>
</dbReference>
<evidence type="ECO:0000256" key="3">
    <source>
        <dbReference type="ARBA" id="ARBA00023125"/>
    </source>
</evidence>
<protein>
    <submittedName>
        <fullName evidence="7">AraC-type DNA-binding domain-containing protein</fullName>
    </submittedName>
</protein>
<keyword evidence="5" id="KW-0804">Transcription</keyword>
<dbReference type="InterPro" id="IPR018062">
    <property type="entry name" value="HTH_AraC-typ_CS"/>
</dbReference>
<dbReference type="InterPro" id="IPR014710">
    <property type="entry name" value="RmlC-like_jellyroll"/>
</dbReference>
<dbReference type="Gene3D" id="1.10.10.60">
    <property type="entry name" value="Homeodomain-like"/>
    <property type="match status" value="2"/>
</dbReference>
<dbReference type="SUPFAM" id="SSF46689">
    <property type="entry name" value="Homeodomain-like"/>
    <property type="match status" value="1"/>
</dbReference>
<dbReference type="Gene3D" id="2.60.120.10">
    <property type="entry name" value="Jelly Rolls"/>
    <property type="match status" value="1"/>
</dbReference>
<dbReference type="FunFam" id="1.10.10.60:FF:000132">
    <property type="entry name" value="AraC family transcriptional regulator"/>
    <property type="match status" value="1"/>
</dbReference>
<keyword evidence="1" id="KW-0678">Repressor</keyword>
<dbReference type="Pfam" id="PF02311">
    <property type="entry name" value="AraC_binding"/>
    <property type="match status" value="1"/>
</dbReference>
<dbReference type="PANTHER" id="PTHR11019:SF199">
    <property type="entry name" value="HTH-TYPE TRANSCRIPTIONAL REGULATOR NIMR"/>
    <property type="match status" value="1"/>
</dbReference>
<dbReference type="InterPro" id="IPR020449">
    <property type="entry name" value="Tscrpt_reg_AraC-type_HTH"/>
</dbReference>
<organism evidence="7">
    <name type="scientific">Vibrio sp. DAT722</name>
    <dbReference type="NCBI Taxonomy" id="344879"/>
    <lineage>
        <taxon>Bacteria</taxon>
        <taxon>Pseudomonadati</taxon>
        <taxon>Pseudomonadota</taxon>
        <taxon>Gammaproteobacteria</taxon>
        <taxon>Vibrionales</taxon>
        <taxon>Vibrionaceae</taxon>
        <taxon>Vibrio</taxon>
    </lineage>
</organism>
<feature type="domain" description="HTH araC/xylS-type" evidence="6">
    <location>
        <begin position="168"/>
        <end position="265"/>
    </location>
</feature>
<dbReference type="InterPro" id="IPR011051">
    <property type="entry name" value="RmlC_Cupin_sf"/>
</dbReference>
<dbReference type="CDD" id="cd06124">
    <property type="entry name" value="cupin_NimR-like_N"/>
    <property type="match status" value="1"/>
</dbReference>
<dbReference type="InterPro" id="IPR009057">
    <property type="entry name" value="Homeodomain-like_sf"/>
</dbReference>
<dbReference type="SMART" id="SM00342">
    <property type="entry name" value="HTH_ARAC"/>
    <property type="match status" value="1"/>
</dbReference>
<evidence type="ECO:0000313" key="7">
    <source>
        <dbReference type="EMBL" id="ABA55957.1"/>
    </source>
</evidence>
<dbReference type="InterPro" id="IPR018060">
    <property type="entry name" value="HTH_AraC"/>
</dbReference>
<accession>Q2F9R4</accession>